<dbReference type="EMBL" id="KV442080">
    <property type="protein sequence ID" value="OAQ25281.1"/>
    <property type="molecule type" value="Genomic_DNA"/>
</dbReference>
<dbReference type="OrthoDB" id="2435509at2759"/>
<dbReference type="PANTHER" id="PTHR42028:SF1">
    <property type="entry name" value="YALI0E30657P"/>
    <property type="match status" value="1"/>
</dbReference>
<dbReference type="InterPro" id="IPR055561">
    <property type="entry name" value="DUF7137"/>
</dbReference>
<dbReference type="AlphaFoldDB" id="A0A197JLA5"/>
<evidence type="ECO:0000256" key="1">
    <source>
        <dbReference type="SAM" id="MobiDB-lite"/>
    </source>
</evidence>
<dbReference type="PANTHER" id="PTHR42028">
    <property type="entry name" value="CHROMOSOME 1, WHOLE GENOME SHOTGUN SEQUENCE"/>
    <property type="match status" value="1"/>
</dbReference>
<name>A0A197JLA5_9FUNG</name>
<feature type="domain" description="DUF7137" evidence="3">
    <location>
        <begin position="115"/>
        <end position="245"/>
    </location>
</feature>
<accession>A0A197JLA5</accession>
<feature type="compositionally biased region" description="Polar residues" evidence="1">
    <location>
        <begin position="45"/>
        <end position="56"/>
    </location>
</feature>
<dbReference type="Proteomes" id="UP000078512">
    <property type="component" value="Unassembled WGS sequence"/>
</dbReference>
<evidence type="ECO:0000313" key="4">
    <source>
        <dbReference type="EMBL" id="OAQ25281.1"/>
    </source>
</evidence>
<keyword evidence="5" id="KW-1185">Reference proteome</keyword>
<feature type="signal peptide" evidence="2">
    <location>
        <begin position="1"/>
        <end position="33"/>
    </location>
</feature>
<evidence type="ECO:0000256" key="2">
    <source>
        <dbReference type="SAM" id="SignalP"/>
    </source>
</evidence>
<evidence type="ECO:0000313" key="5">
    <source>
        <dbReference type="Proteomes" id="UP000078512"/>
    </source>
</evidence>
<dbReference type="STRING" id="1314771.A0A197JLA5"/>
<dbReference type="Pfam" id="PF23585">
    <property type="entry name" value="DUF7137"/>
    <property type="match status" value="1"/>
</dbReference>
<feature type="region of interest" description="Disordered" evidence="1">
    <location>
        <begin position="41"/>
        <end position="111"/>
    </location>
</feature>
<gene>
    <name evidence="4" type="ORF">K457DRAFT_23226</name>
</gene>
<feature type="compositionally biased region" description="Gly residues" evidence="1">
    <location>
        <begin position="92"/>
        <end position="103"/>
    </location>
</feature>
<feature type="compositionally biased region" description="Low complexity" evidence="1">
    <location>
        <begin position="57"/>
        <end position="79"/>
    </location>
</feature>
<reference evidence="4 5" key="1">
    <citation type="submission" date="2016-05" db="EMBL/GenBank/DDBJ databases">
        <title>Genome sequencing reveals origins of a unique bacterial endosymbiosis in the earliest lineages of terrestrial Fungi.</title>
        <authorList>
            <consortium name="DOE Joint Genome Institute"/>
            <person name="Uehling J."/>
            <person name="Gryganskyi A."/>
            <person name="Hameed K."/>
            <person name="Tschaplinski T."/>
            <person name="Misztal P."/>
            <person name="Wu S."/>
            <person name="Desiro A."/>
            <person name="Vande Pol N."/>
            <person name="Du Z.-Y."/>
            <person name="Zienkiewicz A."/>
            <person name="Zienkiewicz K."/>
            <person name="Morin E."/>
            <person name="Tisserant E."/>
            <person name="Splivallo R."/>
            <person name="Hainaut M."/>
            <person name="Henrissat B."/>
            <person name="Ohm R."/>
            <person name="Kuo A."/>
            <person name="Yan J."/>
            <person name="Lipzen A."/>
            <person name="Nolan M."/>
            <person name="Labutti K."/>
            <person name="Barry K."/>
            <person name="Goldstein A."/>
            <person name="Labbe J."/>
            <person name="Schadt C."/>
            <person name="Tuskan G."/>
            <person name="Grigoriev I."/>
            <person name="Martin F."/>
            <person name="Vilgalys R."/>
            <person name="Bonito G."/>
        </authorList>
    </citation>
    <scope>NUCLEOTIDE SEQUENCE [LARGE SCALE GENOMIC DNA]</scope>
    <source>
        <strain evidence="4 5">AG-77</strain>
    </source>
</reference>
<sequence>MTPYTNRLRHLSSRWLTLCSLVLFTFFLSLVAAASEPESPHLFARQQQNPGTPSNPSSQQSSSSSSSSSTSQSATATALPPRPTALPPLGSPGSGTIIGGPGIPVGPNSIIDPRRPVSGLSMIQPKQNSINPPLFPVGSNIVFEWVFDNTTLVFPPANLTIEVALTANPKMVWPVANVSGTATSTSWSTGAAMPSLFMGFYTLSVYDTKLGKQGVATSGHLMPYSDLQFGMYIPEPYVPRTGAYCNNCKNGINGATSTLPLRTSQVLQSVILGLSTFVAIWGLAL</sequence>
<organism evidence="4 5">
    <name type="scientific">Linnemannia elongata AG-77</name>
    <dbReference type="NCBI Taxonomy" id="1314771"/>
    <lineage>
        <taxon>Eukaryota</taxon>
        <taxon>Fungi</taxon>
        <taxon>Fungi incertae sedis</taxon>
        <taxon>Mucoromycota</taxon>
        <taxon>Mortierellomycotina</taxon>
        <taxon>Mortierellomycetes</taxon>
        <taxon>Mortierellales</taxon>
        <taxon>Mortierellaceae</taxon>
        <taxon>Linnemannia</taxon>
    </lineage>
</organism>
<evidence type="ECO:0000259" key="3">
    <source>
        <dbReference type="Pfam" id="PF23585"/>
    </source>
</evidence>
<feature type="compositionally biased region" description="Pro residues" evidence="1">
    <location>
        <begin position="80"/>
        <end position="90"/>
    </location>
</feature>
<protein>
    <recommendedName>
        <fullName evidence="3">DUF7137 domain-containing protein</fullName>
    </recommendedName>
</protein>
<proteinExistence type="predicted"/>
<feature type="chain" id="PRO_5008276051" description="DUF7137 domain-containing protein" evidence="2">
    <location>
        <begin position="34"/>
        <end position="285"/>
    </location>
</feature>
<keyword evidence="2" id="KW-0732">Signal</keyword>